<proteinExistence type="predicted"/>
<feature type="compositionally biased region" description="Low complexity" evidence="1">
    <location>
        <begin position="155"/>
        <end position="166"/>
    </location>
</feature>
<protein>
    <recommendedName>
        <fullName evidence="2">GIR1-like zinc ribbon domain-containing protein</fullName>
    </recommendedName>
</protein>
<name>A0A8S0VP25_OLEEU</name>
<accession>A0A8S0VP25</accession>
<evidence type="ECO:0000313" key="4">
    <source>
        <dbReference type="Proteomes" id="UP000594638"/>
    </source>
</evidence>
<sequence length="225" mass="24240">MATEVSSVIRLINGCDSNESALAGKSTAPITRDFLGGCSALDSKELDLDLQVPSGWEKRLDLKSGNVYLERCNSSNVSSSTSENKPQSSVKRQDLNFPPLPLNPSDDAALDLKLVLSSSESSMKSSNYQSVCTLDKVKSALERVEKESSRKRSKPSSPHSNSSSSTKDSEIDREEKLSASVATGCPRCLLYVLISQSNPLCPRCNCIVPVSVAVKKPRIDLNISG</sequence>
<feature type="domain" description="GIR1-like zinc ribbon" evidence="2">
    <location>
        <begin position="181"/>
        <end position="208"/>
    </location>
</feature>
<dbReference type="Proteomes" id="UP000594638">
    <property type="component" value="Unassembled WGS sequence"/>
</dbReference>
<keyword evidence="4" id="KW-1185">Reference proteome</keyword>
<evidence type="ECO:0000256" key="1">
    <source>
        <dbReference type="SAM" id="MobiDB-lite"/>
    </source>
</evidence>
<feature type="region of interest" description="Disordered" evidence="1">
    <location>
        <begin position="143"/>
        <end position="175"/>
    </location>
</feature>
<organism evidence="3 4">
    <name type="scientific">Olea europaea subsp. europaea</name>
    <dbReference type="NCBI Taxonomy" id="158383"/>
    <lineage>
        <taxon>Eukaryota</taxon>
        <taxon>Viridiplantae</taxon>
        <taxon>Streptophyta</taxon>
        <taxon>Embryophyta</taxon>
        <taxon>Tracheophyta</taxon>
        <taxon>Spermatophyta</taxon>
        <taxon>Magnoliopsida</taxon>
        <taxon>eudicotyledons</taxon>
        <taxon>Gunneridae</taxon>
        <taxon>Pentapetalae</taxon>
        <taxon>asterids</taxon>
        <taxon>lamiids</taxon>
        <taxon>Lamiales</taxon>
        <taxon>Oleaceae</taxon>
        <taxon>Oleeae</taxon>
        <taxon>Olea</taxon>
    </lineage>
</organism>
<evidence type="ECO:0000313" key="3">
    <source>
        <dbReference type="EMBL" id="CAA3032884.1"/>
    </source>
</evidence>
<dbReference type="InterPro" id="IPR055281">
    <property type="entry name" value="GIR1-2/SIED1"/>
</dbReference>
<dbReference type="Gramene" id="OE9A098714T1">
    <property type="protein sequence ID" value="OE9A098714C1"/>
    <property type="gene ID" value="OE9A098714"/>
</dbReference>
<reference evidence="3 4" key="1">
    <citation type="submission" date="2019-12" db="EMBL/GenBank/DDBJ databases">
        <authorList>
            <person name="Alioto T."/>
            <person name="Alioto T."/>
            <person name="Gomez Garrido J."/>
        </authorList>
    </citation>
    <scope>NUCLEOTIDE SEQUENCE [LARGE SCALE GENOMIC DNA]</scope>
</reference>
<evidence type="ECO:0000259" key="2">
    <source>
        <dbReference type="Pfam" id="PF24747"/>
    </source>
</evidence>
<dbReference type="OrthoDB" id="909275at2759"/>
<dbReference type="PANTHER" id="PTHR33177">
    <property type="entry name" value="PUTATIVE-RELATED"/>
    <property type="match status" value="1"/>
</dbReference>
<feature type="region of interest" description="Disordered" evidence="1">
    <location>
        <begin position="73"/>
        <end position="102"/>
    </location>
</feature>
<gene>
    <name evidence="3" type="ORF">OLEA9_A098714</name>
</gene>
<feature type="compositionally biased region" description="Low complexity" evidence="1">
    <location>
        <begin position="73"/>
        <end position="84"/>
    </location>
</feature>
<dbReference type="PANTHER" id="PTHR33177:SF24">
    <property type="entry name" value="FILAMENTOUS HEMAGGLUTININ TRANSPORTER"/>
    <property type="match status" value="1"/>
</dbReference>
<dbReference type="AlphaFoldDB" id="A0A8S0VP25"/>
<dbReference type="EMBL" id="CACTIH010009727">
    <property type="protein sequence ID" value="CAA3032884.1"/>
    <property type="molecule type" value="Genomic_DNA"/>
</dbReference>
<dbReference type="Pfam" id="PF24747">
    <property type="entry name" value="Zn-ribbon_GIR1"/>
    <property type="match status" value="1"/>
</dbReference>
<dbReference type="InterPro" id="IPR056440">
    <property type="entry name" value="Zn-ribbon_GIR1"/>
</dbReference>
<comment type="caution">
    <text evidence="3">The sequence shown here is derived from an EMBL/GenBank/DDBJ whole genome shotgun (WGS) entry which is preliminary data.</text>
</comment>